<protein>
    <submittedName>
        <fullName evidence="5">Di-copper centre-containing protein</fullName>
    </submittedName>
</protein>
<proteinExistence type="predicted"/>
<name>A0A1Y2C7D2_9FUNG</name>
<dbReference type="PRINTS" id="PR00092">
    <property type="entry name" value="TYROSINASE"/>
</dbReference>
<dbReference type="GO" id="GO:0016491">
    <property type="term" value="F:oxidoreductase activity"/>
    <property type="evidence" value="ECO:0007669"/>
    <property type="project" value="InterPro"/>
</dbReference>
<keyword evidence="3" id="KW-0732">Signal</keyword>
<evidence type="ECO:0000256" key="1">
    <source>
        <dbReference type="ARBA" id="ARBA00022723"/>
    </source>
</evidence>
<dbReference type="InterPro" id="IPR008922">
    <property type="entry name" value="Di-copper_centre_dom_sf"/>
</dbReference>
<gene>
    <name evidence="5" type="ORF">BCR33DRAFT_718006</name>
</gene>
<keyword evidence="6" id="KW-1185">Reference proteome</keyword>
<dbReference type="Proteomes" id="UP000193642">
    <property type="component" value="Unassembled WGS sequence"/>
</dbReference>
<dbReference type="PANTHER" id="PTHR11474">
    <property type="entry name" value="TYROSINASE FAMILY MEMBER"/>
    <property type="match status" value="1"/>
</dbReference>
<dbReference type="GO" id="GO:0046872">
    <property type="term" value="F:metal ion binding"/>
    <property type="evidence" value="ECO:0007669"/>
    <property type="project" value="UniProtKB-KW"/>
</dbReference>
<dbReference type="PROSITE" id="PS00498">
    <property type="entry name" value="TYROSINASE_2"/>
    <property type="match status" value="1"/>
</dbReference>
<evidence type="ECO:0000313" key="5">
    <source>
        <dbReference type="EMBL" id="ORY42804.1"/>
    </source>
</evidence>
<dbReference type="OrthoDB" id="6132182at2759"/>
<evidence type="ECO:0000256" key="3">
    <source>
        <dbReference type="SAM" id="SignalP"/>
    </source>
</evidence>
<reference evidence="5 6" key="1">
    <citation type="submission" date="2016-07" db="EMBL/GenBank/DDBJ databases">
        <title>Pervasive Adenine N6-methylation of Active Genes in Fungi.</title>
        <authorList>
            <consortium name="DOE Joint Genome Institute"/>
            <person name="Mondo S.J."/>
            <person name="Dannebaum R.O."/>
            <person name="Kuo R.C."/>
            <person name="Labutti K."/>
            <person name="Haridas S."/>
            <person name="Kuo A."/>
            <person name="Salamov A."/>
            <person name="Ahrendt S.R."/>
            <person name="Lipzen A."/>
            <person name="Sullivan W."/>
            <person name="Andreopoulos W.B."/>
            <person name="Clum A."/>
            <person name="Lindquist E."/>
            <person name="Daum C."/>
            <person name="Ramamoorthy G.K."/>
            <person name="Gryganskyi A."/>
            <person name="Culley D."/>
            <person name="Magnuson J.K."/>
            <person name="James T.Y."/>
            <person name="O'Malley M.A."/>
            <person name="Stajich J.E."/>
            <person name="Spatafora J.W."/>
            <person name="Visel A."/>
            <person name="Grigoriev I.V."/>
        </authorList>
    </citation>
    <scope>NUCLEOTIDE SEQUENCE [LARGE SCALE GENOMIC DNA]</scope>
    <source>
        <strain evidence="5 6">JEL800</strain>
    </source>
</reference>
<accession>A0A1Y2C7D2</accession>
<feature type="domain" description="Tyrosinase copper-binding" evidence="4">
    <location>
        <begin position="239"/>
        <end position="250"/>
    </location>
</feature>
<dbReference type="Pfam" id="PF00264">
    <property type="entry name" value="Tyrosinase"/>
    <property type="match status" value="1"/>
</dbReference>
<feature type="chain" id="PRO_5011001928" evidence="3">
    <location>
        <begin position="18"/>
        <end position="613"/>
    </location>
</feature>
<keyword evidence="1" id="KW-0479">Metal-binding</keyword>
<dbReference type="SUPFAM" id="SSF48056">
    <property type="entry name" value="Di-copper centre-containing domain"/>
    <property type="match status" value="1"/>
</dbReference>
<dbReference type="STRING" id="329046.A0A1Y2C7D2"/>
<dbReference type="AlphaFoldDB" id="A0A1Y2C7D2"/>
<dbReference type="InterPro" id="IPR002227">
    <property type="entry name" value="Tyrosinase_Cu-bd"/>
</dbReference>
<keyword evidence="2" id="KW-0186">Copper</keyword>
<comment type="caution">
    <text evidence="5">The sequence shown here is derived from an EMBL/GenBank/DDBJ whole genome shotgun (WGS) entry which is preliminary data.</text>
</comment>
<feature type="signal peptide" evidence="3">
    <location>
        <begin position="1"/>
        <end position="17"/>
    </location>
</feature>
<dbReference type="PANTHER" id="PTHR11474:SF126">
    <property type="entry name" value="TYROSINASE-LIKE PROTEIN TYR-1-RELATED"/>
    <property type="match status" value="1"/>
</dbReference>
<evidence type="ECO:0000259" key="4">
    <source>
        <dbReference type="PROSITE" id="PS00498"/>
    </source>
</evidence>
<sequence>MIASFALALAVVAGVNAQCTNPRIRSEWGQLTADQKALYVQANVALANRPASGQYADPSKMGWHDFVQTHSHQAYWAHGNAQFYPYHRAMVWQFENALISTGIWPSNMGVPYFDWSAMSQNWWTSDIFTDQYFGAISGNDPDYCILTGAFAKGKYNVAPDYDNHRVVTGDQTCARRDASKKPLTDAITITQSLGASSFVEFTRQAPGVYYDSTNYHADGHGVFGGANGDMANPSVSPNDPVFWLHHGLVDKYWWRWQQLCPAFRQDTPSAYGGNLMRADDPMGGGTTNAASNQYVESWPFLVSQLLDTQGGTLCYTYTQSGGDLQPPAVNCPAAATNNNTMIPPAPATVNTLDDTWLKMLFNSLITPKLMKNWNQPNNFGGPVTTSGSNVVQPAVVIGRDVVNATVNHNDTTHSSTLDVNATATASMQAKSTIPNSSLNKNSTSTVFLSSNSTLASTSTYSATPSTTSIPQNSTVVEEKNNEYLEKVHSNGTVSISYTQADHEIQVSAGHKIVNVYHGYVDTIGPDGTPKRFFPPVPAVEYVANPDAPTGVEVGAHPCYLAVPDLMPRHHVEKMGMDWQSFLNAHLKEKMRIDEYNAANCTGEVSPSSLLNWL</sequence>
<evidence type="ECO:0000313" key="6">
    <source>
        <dbReference type="Proteomes" id="UP000193642"/>
    </source>
</evidence>
<dbReference type="Gene3D" id="1.10.1280.10">
    <property type="entry name" value="Di-copper center containing domain from catechol oxidase"/>
    <property type="match status" value="1"/>
</dbReference>
<dbReference type="InterPro" id="IPR050316">
    <property type="entry name" value="Tyrosinase/Hemocyanin"/>
</dbReference>
<dbReference type="EMBL" id="MCGO01000027">
    <property type="protein sequence ID" value="ORY42804.1"/>
    <property type="molecule type" value="Genomic_DNA"/>
</dbReference>
<evidence type="ECO:0000256" key="2">
    <source>
        <dbReference type="ARBA" id="ARBA00023008"/>
    </source>
</evidence>
<organism evidence="5 6">
    <name type="scientific">Rhizoclosmatium globosum</name>
    <dbReference type="NCBI Taxonomy" id="329046"/>
    <lineage>
        <taxon>Eukaryota</taxon>
        <taxon>Fungi</taxon>
        <taxon>Fungi incertae sedis</taxon>
        <taxon>Chytridiomycota</taxon>
        <taxon>Chytridiomycota incertae sedis</taxon>
        <taxon>Chytridiomycetes</taxon>
        <taxon>Chytridiales</taxon>
        <taxon>Chytriomycetaceae</taxon>
        <taxon>Rhizoclosmatium</taxon>
    </lineage>
</organism>